<keyword evidence="6" id="KW-1185">Reference proteome</keyword>
<dbReference type="InterPro" id="IPR036514">
    <property type="entry name" value="SGNH_hydro_sf"/>
</dbReference>
<dbReference type="HOGENOM" id="CLU_029872_1_0_6"/>
<dbReference type="PANTHER" id="PTHR43784">
    <property type="entry name" value="GDSL-LIKE LIPASE/ACYLHYDROLASE, PUTATIVE (AFU_ORTHOLOGUE AFUA_2G00820)-RELATED"/>
    <property type="match status" value="1"/>
</dbReference>
<keyword evidence="1" id="KW-0732">Signal</keyword>
<protein>
    <submittedName>
        <fullName evidence="3">Esterase domain protein</fullName>
    </submittedName>
    <submittedName>
        <fullName evidence="4">SGNH/GDSL hydrolase family protein</fullName>
    </submittedName>
</protein>
<sequence length="424" mass="45869">MSGTSLRRYPSSIGLALIVLLGLLGIPTAQADTDSPNTWTATWIASPQPRWDGDFALPTGLPFHLWQQTIRQVAKVSVGGNRLRIVVSNAYGNRPLNIGAARVAKAGDESSTLGTGEPLTFSGQRQVSIPPGARMISDPASLVVDALDELAISLYLPDPTPPATFHWDGRQTAYIGAGDQVDAVQMSVDDTLTTRLFLSALLVERPDTRHTVVAFGDSITDGNASTTDANHRWPDYLAERFADESIAVLNAGISGARLLRSKMGENALARFERDVLGHPGVDSVIVLMGINDIGWPGTLAADPALPTAERLIGAYRQLIARARLQGVRIIGATLLPFKGALDDTPMRGYYSAEKEALRQRINTWIRDSGEFDDIVDFDAMTRDPDRPARLHPEFDSGDHLHPNDAGYEAMAEIIEPGMLLGTEN</sequence>
<gene>
    <name evidence="3" type="ordered locus">HELO_1871</name>
    <name evidence="4" type="ORF">SR933_02940</name>
</gene>
<dbReference type="InterPro" id="IPR053140">
    <property type="entry name" value="GDSL_Rv0518-like"/>
</dbReference>
<reference evidence="3" key="1">
    <citation type="journal article" date="2010" name="Environ. Microbiol.">
        <title>A blueprint of ectoine metabolism from the genome of the industrial producer Halomonas elongata DSM 2581(T).</title>
        <authorList>
            <person name="Schwibbert K."/>
            <person name="Marin-Sanguino A."/>
            <person name="Bagyan I."/>
            <person name="Heidrich G."/>
            <person name="Lentzen G."/>
            <person name="Seitz H."/>
            <person name="Rampp M."/>
            <person name="Schuster S.C."/>
            <person name="Klenk H.P."/>
            <person name="Pfeiffer F."/>
            <person name="Oesterhelt D."/>
            <person name="Kunte H.J."/>
        </authorList>
    </citation>
    <scope>NUCLEOTIDE SEQUENCE</scope>
    <source>
        <strain evidence="3">Type strain: DSM 2581</strain>
    </source>
</reference>
<keyword evidence="4" id="KW-0378">Hydrolase</keyword>
<dbReference type="Proteomes" id="UP000008707">
    <property type="component" value="Chromosome"/>
</dbReference>
<evidence type="ECO:0000313" key="6">
    <source>
        <dbReference type="Proteomes" id="UP001322512"/>
    </source>
</evidence>
<dbReference type="STRING" id="768066.HELO_1871"/>
<dbReference type="SUPFAM" id="SSF52266">
    <property type="entry name" value="SGNH hydrolase"/>
    <property type="match status" value="1"/>
</dbReference>
<evidence type="ECO:0000313" key="4">
    <source>
        <dbReference type="EMBL" id="WPU47859.1"/>
    </source>
</evidence>
<dbReference type="RefSeq" id="WP_013331627.1">
    <property type="nucleotide sequence ID" value="NC_014532.2"/>
</dbReference>
<dbReference type="GeneID" id="91009124"/>
<organism evidence="3 5">
    <name type="scientific">Halomonas elongata (strain ATCC 33173 / DSM 2581 / NBRC 15536 / NCIMB 2198 / 1H9)</name>
    <dbReference type="NCBI Taxonomy" id="768066"/>
    <lineage>
        <taxon>Bacteria</taxon>
        <taxon>Pseudomonadati</taxon>
        <taxon>Pseudomonadota</taxon>
        <taxon>Gammaproteobacteria</taxon>
        <taxon>Oceanospirillales</taxon>
        <taxon>Halomonadaceae</taxon>
        <taxon>Halomonas</taxon>
    </lineage>
</organism>
<name>E1V8Y0_HALED</name>
<dbReference type="PANTHER" id="PTHR43784:SF2">
    <property type="entry name" value="GDSL-LIKE LIPASE_ACYLHYDROLASE, PUTATIVE (AFU_ORTHOLOGUE AFUA_2G00820)-RELATED"/>
    <property type="match status" value="1"/>
</dbReference>
<reference evidence="4 6" key="4">
    <citation type="submission" date="2023-11" db="EMBL/GenBank/DDBJ databases">
        <title>MicrobeMod: A computational toolkit for identifying prokaryotic methylation and restriction-modification with nanopore sequencing.</title>
        <authorList>
            <person name="Crits-Christoph A."/>
            <person name="Kang S.C."/>
            <person name="Lee H."/>
            <person name="Ostrov N."/>
        </authorList>
    </citation>
    <scope>NUCLEOTIDE SEQUENCE [LARGE SCALE GENOMIC DNA]</scope>
    <source>
        <strain evidence="4 6">ATCC 33173</strain>
    </source>
</reference>
<dbReference type="Proteomes" id="UP001322512">
    <property type="component" value="Chromosome"/>
</dbReference>
<dbReference type="CDD" id="cd01830">
    <property type="entry name" value="XynE_like"/>
    <property type="match status" value="1"/>
</dbReference>
<proteinExistence type="predicted"/>
<reference evidence="5" key="3">
    <citation type="journal article" date="2011" name="Environ. Microbiol.">
        <title>A blueprint of ectoine metabolism from the genome of the industrial producer Halomonas elongata DSM 2581(T).</title>
        <authorList>
            <person name="Schwibbert K."/>
            <person name="Marin-Sanguino A."/>
            <person name="Bagyan I."/>
            <person name="Heidrich G."/>
            <person name="Lentzen G."/>
            <person name="Seitz H."/>
            <person name="Rampp M."/>
            <person name="Schuster S.C."/>
            <person name="Klenk H.P."/>
            <person name="Pfeiffer F."/>
            <person name="Oesterhelt D."/>
            <person name="Kunte H.J."/>
        </authorList>
    </citation>
    <scope>NUCLEOTIDE SEQUENCE [LARGE SCALE GENOMIC DNA]</scope>
    <source>
        <strain evidence="5">ATCC 33173 / DSM 2581 / NBRC 15536 / NCIMB 2198 / 1H9</strain>
    </source>
</reference>
<feature type="domain" description="SGNH hydrolase-type esterase" evidence="2">
    <location>
        <begin position="214"/>
        <end position="409"/>
    </location>
</feature>
<dbReference type="OrthoDB" id="1828825at2"/>
<dbReference type="InterPro" id="IPR013830">
    <property type="entry name" value="SGNH_hydro"/>
</dbReference>
<dbReference type="GO" id="GO:0016788">
    <property type="term" value="F:hydrolase activity, acting on ester bonds"/>
    <property type="evidence" value="ECO:0007669"/>
    <property type="project" value="UniProtKB-ARBA"/>
</dbReference>
<dbReference type="EMBL" id="CP139472">
    <property type="protein sequence ID" value="WPU47859.1"/>
    <property type="molecule type" value="Genomic_DNA"/>
</dbReference>
<evidence type="ECO:0000256" key="1">
    <source>
        <dbReference type="SAM" id="SignalP"/>
    </source>
</evidence>
<feature type="chain" id="PRO_5003152956" evidence="1">
    <location>
        <begin position="32"/>
        <end position="424"/>
    </location>
</feature>
<dbReference type="AlphaFoldDB" id="E1V8Y0"/>
<evidence type="ECO:0000313" key="3">
    <source>
        <dbReference type="EMBL" id="CBV41755.1"/>
    </source>
</evidence>
<dbReference type="Gene3D" id="3.40.50.1110">
    <property type="entry name" value="SGNH hydrolase"/>
    <property type="match status" value="1"/>
</dbReference>
<dbReference type="EMBL" id="FN869568">
    <property type="protein sequence ID" value="CBV41755.1"/>
    <property type="molecule type" value="Genomic_DNA"/>
</dbReference>
<dbReference type="eggNOG" id="COG2755">
    <property type="taxonomic scope" value="Bacteria"/>
</dbReference>
<dbReference type="KEGG" id="hel:HELO_1871"/>
<accession>E1V8Y0</accession>
<dbReference type="Pfam" id="PF13472">
    <property type="entry name" value="Lipase_GDSL_2"/>
    <property type="match status" value="1"/>
</dbReference>
<evidence type="ECO:0000259" key="2">
    <source>
        <dbReference type="Pfam" id="PF13472"/>
    </source>
</evidence>
<feature type="signal peptide" evidence="1">
    <location>
        <begin position="1"/>
        <end position="31"/>
    </location>
</feature>
<reference evidence="3" key="2">
    <citation type="submission" date="2010-05" db="EMBL/GenBank/DDBJ databases">
        <title>Revision and reannotation of the Halomonas elongata DSM 2581(T) genome.</title>
        <authorList>
            <person name="Pfeiffer F."/>
            <person name="Bagyan I."/>
            <person name="Alfaro-Espinoza G."/>
            <person name="Zamora-Lagos M.A."/>
            <person name="Habermann B."/>
            <person name="Oesterhelt D."/>
            <person name="Kunte H.J."/>
        </authorList>
    </citation>
    <scope>NUCLEOTIDE SEQUENCE</scope>
    <source>
        <strain evidence="3">Type strain: DSM 2581</strain>
    </source>
</reference>
<evidence type="ECO:0000313" key="5">
    <source>
        <dbReference type="Proteomes" id="UP000008707"/>
    </source>
</evidence>